<keyword evidence="3" id="KW-1185">Reference proteome</keyword>
<evidence type="ECO:0000256" key="1">
    <source>
        <dbReference type="SAM" id="MobiDB-lite"/>
    </source>
</evidence>
<comment type="caution">
    <text evidence="2">The sequence shown here is derived from an EMBL/GenBank/DDBJ whole genome shotgun (WGS) entry which is preliminary data.</text>
</comment>
<protein>
    <submittedName>
        <fullName evidence="2">Uncharacterized protein</fullName>
    </submittedName>
</protein>
<evidence type="ECO:0000313" key="2">
    <source>
        <dbReference type="EMBL" id="VEL24943.1"/>
    </source>
</evidence>
<feature type="region of interest" description="Disordered" evidence="1">
    <location>
        <begin position="66"/>
        <end position="91"/>
    </location>
</feature>
<accession>A0A3S5CP52</accession>
<name>A0A3S5CP52_9PLAT</name>
<sequence length="362" mass="38525">MDIHRVRLQFILWRAALPVYLRWKELSGIDSSSQTTINIKNGSVIPSLPDPPLLPLNSVAASPAAPAASLCPTSEPGRPNSESINSTVTDSSSHLKASAPVSISIKAQSPELEITAVHHVSRSLNLLSNSRPPSVHAVPNSNRAPLPPTTNLACVNLLLDASAPSNVSTSTAIEKTQALTRPNIRVASGPVKHPSAYETTHNGSIGGFINKSSSPPPLISRSSQPSSLNVVPPRDHSSAPAPIVTGVSLSPNMASASLHKPSKGYSALSGRLTDKSSVSQSHKEGNGTHVENSALNRDSYQSQIRYQVSQHRSISAKPPCQSLTDLQPRPAHQQPSANPVTHMRHSEPLSACLSKLWHAYFR</sequence>
<gene>
    <name evidence="2" type="ORF">PXEA_LOCUS18383</name>
</gene>
<feature type="region of interest" description="Disordered" evidence="1">
    <location>
        <begin position="187"/>
        <end position="298"/>
    </location>
</feature>
<feature type="compositionally biased region" description="Polar residues" evidence="1">
    <location>
        <begin position="289"/>
        <end position="298"/>
    </location>
</feature>
<feature type="compositionally biased region" description="Polar residues" evidence="1">
    <location>
        <begin position="80"/>
        <end position="91"/>
    </location>
</feature>
<organism evidence="2 3">
    <name type="scientific">Protopolystoma xenopodis</name>
    <dbReference type="NCBI Taxonomy" id="117903"/>
    <lineage>
        <taxon>Eukaryota</taxon>
        <taxon>Metazoa</taxon>
        <taxon>Spiralia</taxon>
        <taxon>Lophotrochozoa</taxon>
        <taxon>Platyhelminthes</taxon>
        <taxon>Monogenea</taxon>
        <taxon>Polyopisthocotylea</taxon>
        <taxon>Polystomatidea</taxon>
        <taxon>Polystomatidae</taxon>
        <taxon>Protopolystoma</taxon>
    </lineage>
</organism>
<dbReference type="AlphaFoldDB" id="A0A3S5CP52"/>
<dbReference type="EMBL" id="CAAALY010070743">
    <property type="protein sequence ID" value="VEL24943.1"/>
    <property type="molecule type" value="Genomic_DNA"/>
</dbReference>
<reference evidence="2" key="1">
    <citation type="submission" date="2018-11" db="EMBL/GenBank/DDBJ databases">
        <authorList>
            <consortium name="Pathogen Informatics"/>
        </authorList>
    </citation>
    <scope>NUCLEOTIDE SEQUENCE</scope>
</reference>
<evidence type="ECO:0000313" key="3">
    <source>
        <dbReference type="Proteomes" id="UP000784294"/>
    </source>
</evidence>
<dbReference type="Proteomes" id="UP000784294">
    <property type="component" value="Unassembled WGS sequence"/>
</dbReference>
<proteinExistence type="predicted"/>